<feature type="coiled-coil region" evidence="10">
    <location>
        <begin position="570"/>
        <end position="597"/>
    </location>
</feature>
<dbReference type="InterPro" id="IPR033479">
    <property type="entry name" value="dCache_1"/>
</dbReference>
<evidence type="ECO:0000259" key="13">
    <source>
        <dbReference type="PROSITE" id="PS50113"/>
    </source>
</evidence>
<keyword evidence="4 11" id="KW-0812">Transmembrane</keyword>
<dbReference type="GO" id="GO:0006935">
    <property type="term" value="P:chemotaxis"/>
    <property type="evidence" value="ECO:0007669"/>
    <property type="project" value="UniProtKB-KW"/>
</dbReference>
<evidence type="ECO:0000256" key="8">
    <source>
        <dbReference type="ARBA" id="ARBA00029447"/>
    </source>
</evidence>
<keyword evidence="16" id="KW-1185">Reference proteome</keyword>
<keyword evidence="2" id="KW-1003">Cell membrane</keyword>
<dbReference type="CDD" id="cd11386">
    <property type="entry name" value="MCP_signal"/>
    <property type="match status" value="1"/>
</dbReference>
<dbReference type="Proteomes" id="UP000010808">
    <property type="component" value="Chromosome"/>
</dbReference>
<keyword evidence="5 11" id="KW-1133">Transmembrane helix</keyword>
<dbReference type="PANTHER" id="PTHR32089:SF112">
    <property type="entry name" value="LYSOZYME-LIKE PROTEIN-RELATED"/>
    <property type="match status" value="1"/>
</dbReference>
<accession>L0R957</accession>
<evidence type="ECO:0000256" key="1">
    <source>
        <dbReference type="ARBA" id="ARBA00004651"/>
    </source>
</evidence>
<name>L0R957_9BACT</name>
<dbReference type="SUPFAM" id="SSF55785">
    <property type="entry name" value="PYP-like sensor domain (PAS domain)"/>
    <property type="match status" value="1"/>
</dbReference>
<evidence type="ECO:0000256" key="11">
    <source>
        <dbReference type="SAM" id="Phobius"/>
    </source>
</evidence>
<feature type="transmembrane region" description="Helical" evidence="11">
    <location>
        <begin position="286"/>
        <end position="306"/>
    </location>
</feature>
<comment type="subcellular location">
    <subcellularLocation>
        <location evidence="1">Cell membrane</location>
        <topology evidence="1">Multi-pass membrane protein</topology>
    </subcellularLocation>
</comment>
<dbReference type="AlphaFoldDB" id="L0R957"/>
<evidence type="ECO:0000256" key="3">
    <source>
        <dbReference type="ARBA" id="ARBA00022500"/>
    </source>
</evidence>
<dbReference type="CDD" id="cd18773">
    <property type="entry name" value="PDC1_HK_sensor"/>
    <property type="match status" value="1"/>
</dbReference>
<evidence type="ECO:0000256" key="4">
    <source>
        <dbReference type="ARBA" id="ARBA00022692"/>
    </source>
</evidence>
<dbReference type="CDD" id="cd12912">
    <property type="entry name" value="PDC2_MCP_like"/>
    <property type="match status" value="1"/>
</dbReference>
<dbReference type="NCBIfam" id="TIGR00229">
    <property type="entry name" value="sensory_box"/>
    <property type="match status" value="1"/>
</dbReference>
<dbReference type="SMART" id="SM00304">
    <property type="entry name" value="HAMP"/>
    <property type="match status" value="1"/>
</dbReference>
<dbReference type="SMART" id="SM00283">
    <property type="entry name" value="MA"/>
    <property type="match status" value="1"/>
</dbReference>
<evidence type="ECO:0000259" key="14">
    <source>
        <dbReference type="PROSITE" id="PS50885"/>
    </source>
</evidence>
<dbReference type="Pfam" id="PF02743">
    <property type="entry name" value="dCache_1"/>
    <property type="match status" value="1"/>
</dbReference>
<dbReference type="eggNOG" id="COG0840">
    <property type="taxonomic scope" value="Bacteria"/>
</dbReference>
<evidence type="ECO:0000259" key="12">
    <source>
        <dbReference type="PROSITE" id="PS50111"/>
    </source>
</evidence>
<evidence type="ECO:0000256" key="2">
    <source>
        <dbReference type="ARBA" id="ARBA00022475"/>
    </source>
</evidence>
<keyword evidence="10" id="KW-0175">Coiled coil</keyword>
<dbReference type="InterPro" id="IPR000700">
    <property type="entry name" value="PAS-assoc_C"/>
</dbReference>
<keyword evidence="6 11" id="KW-0472">Membrane</keyword>
<dbReference type="PATRIC" id="fig|1121451.3.peg.1268"/>
<dbReference type="PROSITE" id="PS50111">
    <property type="entry name" value="CHEMOTAXIS_TRANSDUC_2"/>
    <property type="match status" value="1"/>
</dbReference>
<dbReference type="PROSITE" id="PS50885">
    <property type="entry name" value="HAMP"/>
    <property type="match status" value="1"/>
</dbReference>
<dbReference type="KEGG" id="dhy:DESAM_21012"/>
<dbReference type="STRING" id="1121451.DESAM_21012"/>
<keyword evidence="7 9" id="KW-0807">Transducer</keyword>
<dbReference type="InterPro" id="IPR003660">
    <property type="entry name" value="HAMP_dom"/>
</dbReference>
<comment type="similarity">
    <text evidence="8">Belongs to the methyl-accepting chemotaxis (MCP) protein family.</text>
</comment>
<proteinExistence type="inferred from homology"/>
<dbReference type="InterPro" id="IPR013656">
    <property type="entry name" value="PAS_4"/>
</dbReference>
<protein>
    <submittedName>
        <fullName evidence="15">Methyl-accepting chemotaxis sensory transducer with Cache sensor</fullName>
    </submittedName>
</protein>
<dbReference type="Pfam" id="PF00015">
    <property type="entry name" value="MCPsignal"/>
    <property type="match status" value="1"/>
</dbReference>
<evidence type="ECO:0000256" key="9">
    <source>
        <dbReference type="PROSITE-ProRule" id="PRU00284"/>
    </source>
</evidence>
<dbReference type="HOGENOM" id="CLU_000445_107_19_7"/>
<dbReference type="Gene3D" id="3.30.450.20">
    <property type="entry name" value="PAS domain"/>
    <property type="match status" value="3"/>
</dbReference>
<dbReference type="OrthoDB" id="9816383at2"/>
<feature type="domain" description="PAC" evidence="13">
    <location>
        <begin position="432"/>
        <end position="484"/>
    </location>
</feature>
<evidence type="ECO:0000256" key="10">
    <source>
        <dbReference type="SAM" id="Coils"/>
    </source>
</evidence>
<evidence type="ECO:0000256" key="5">
    <source>
        <dbReference type="ARBA" id="ARBA00022989"/>
    </source>
</evidence>
<dbReference type="EMBL" id="FO203522">
    <property type="protein sequence ID" value="CCO23293.1"/>
    <property type="molecule type" value="Genomic_DNA"/>
</dbReference>
<dbReference type="PANTHER" id="PTHR32089">
    <property type="entry name" value="METHYL-ACCEPTING CHEMOTAXIS PROTEIN MCPB"/>
    <property type="match status" value="1"/>
</dbReference>
<dbReference type="GO" id="GO:0005886">
    <property type="term" value="C:plasma membrane"/>
    <property type="evidence" value="ECO:0007669"/>
    <property type="project" value="UniProtKB-SubCell"/>
</dbReference>
<gene>
    <name evidence="15" type="ORF">DESAM_21012</name>
</gene>
<reference evidence="15 16" key="1">
    <citation type="submission" date="2012-10" db="EMBL/GenBank/DDBJ databases">
        <authorList>
            <person name="Genoscope - CEA"/>
        </authorList>
    </citation>
    <scope>NUCLEOTIDE SEQUENCE [LARGE SCALE GENOMIC DNA]</scope>
    <source>
        <strain evidence="16">AM13 / DSM 14728</strain>
    </source>
</reference>
<evidence type="ECO:0000256" key="6">
    <source>
        <dbReference type="ARBA" id="ARBA00023136"/>
    </source>
</evidence>
<dbReference type="Pfam" id="PF08448">
    <property type="entry name" value="PAS_4"/>
    <property type="match status" value="1"/>
</dbReference>
<dbReference type="Gene3D" id="6.10.340.10">
    <property type="match status" value="1"/>
</dbReference>
<organism evidence="15 16">
    <name type="scientific">Maridesulfovibrio hydrothermalis AM13 = DSM 14728</name>
    <dbReference type="NCBI Taxonomy" id="1121451"/>
    <lineage>
        <taxon>Bacteria</taxon>
        <taxon>Pseudomonadati</taxon>
        <taxon>Thermodesulfobacteriota</taxon>
        <taxon>Desulfovibrionia</taxon>
        <taxon>Desulfovibrionales</taxon>
        <taxon>Desulfovibrionaceae</taxon>
        <taxon>Maridesulfovibrio</taxon>
    </lineage>
</organism>
<dbReference type="PROSITE" id="PS50113">
    <property type="entry name" value="PAC"/>
    <property type="match status" value="1"/>
</dbReference>
<dbReference type="SUPFAM" id="SSF58104">
    <property type="entry name" value="Methyl-accepting chemotaxis protein (MCP) signaling domain"/>
    <property type="match status" value="1"/>
</dbReference>
<evidence type="ECO:0000256" key="7">
    <source>
        <dbReference type="ARBA" id="ARBA00023224"/>
    </source>
</evidence>
<feature type="domain" description="HAMP" evidence="14">
    <location>
        <begin position="308"/>
        <end position="360"/>
    </location>
</feature>
<sequence length="771" mass="83322">MKFKSINTKIAVLIATLVSVSVVAFVVVVSSMTNKAFYEIQKQNMNMMNHQLGKSVDTYLNLSIRELKSFAQNREFQKAFFDTYTRSDVVKSLKVSLAEHGRLTSIAAFNKNAEIVFGVDRTGKDLTGLGLGHRAYIRDVLSGKDVSISKVTPSETGTGNIIIMAVPVRDPSGRVFGGFLISLDWDRYSADLIGDIAIGKQGYVYILSDEGVVIAHGKRPDAVNLDVSSYDFVKQSLAGDDGFVTYEWEGEAKVQSYHRVAKTGWVVCMTAYVSDLTSVATRQRNILIGMGLFMIVVLVGAIVFAIRRQVVAPMARIKDFTAEIENGNFKAELEGVFSCELLELADNIQHMVDELKNKLGFSEGVLKGISIPCIVCGTDEKALFLNKEFLDLFGKPGRPEDYYGHSAGAIVYGDSSRTTIARTVMADKSAQYNMETEIVCANGKVRNTLVNASPLFDLDGHMLGAFIMITDMTEIKLQQKRIEESNIMISEAAASATEVSSQVSSFSEALATQIEQSSRGAEEQSMMASEAATAMDEMNSTVFEVAKNAANAADLAHESQVKAGEGEEMVAKAVETIAQVRIQSEKLQKDMAELGQQAEGIGNIMNVISDIADQTNLLALNAAIEAARAGDAGRGFAVVADEVRKLAEKTMTATNEVGSYIRNIQNSTQKNIASTEESTEAIGEVTDLVNQSGDVLKEIVKSVAATSDQVRSIATASEQQSAASEEISRSTGQINSIAGSTAQAMNDSAKAVSKMSELAQELNEIIDGMQN</sequence>
<dbReference type="InterPro" id="IPR035965">
    <property type="entry name" value="PAS-like_dom_sf"/>
</dbReference>
<dbReference type="Gene3D" id="1.10.287.950">
    <property type="entry name" value="Methyl-accepting chemotaxis protein"/>
    <property type="match status" value="1"/>
</dbReference>
<feature type="domain" description="Methyl-accepting transducer" evidence="12">
    <location>
        <begin position="499"/>
        <end position="735"/>
    </location>
</feature>
<keyword evidence="3" id="KW-0145">Chemotaxis</keyword>
<dbReference type="FunFam" id="1.10.287.950:FF:000001">
    <property type="entry name" value="Methyl-accepting chemotaxis sensory transducer"/>
    <property type="match status" value="1"/>
</dbReference>
<dbReference type="InterPro" id="IPR000014">
    <property type="entry name" value="PAS"/>
</dbReference>
<evidence type="ECO:0000313" key="16">
    <source>
        <dbReference type="Proteomes" id="UP000010808"/>
    </source>
</evidence>
<dbReference type="InterPro" id="IPR004089">
    <property type="entry name" value="MCPsignal_dom"/>
</dbReference>
<dbReference type="RefSeq" id="WP_015335897.1">
    <property type="nucleotide sequence ID" value="NC_020055.1"/>
</dbReference>
<dbReference type="GO" id="GO:0007165">
    <property type="term" value="P:signal transduction"/>
    <property type="evidence" value="ECO:0007669"/>
    <property type="project" value="UniProtKB-KW"/>
</dbReference>
<evidence type="ECO:0000313" key="15">
    <source>
        <dbReference type="EMBL" id="CCO23293.1"/>
    </source>
</evidence>